<accession>A0A0A9AJ58</accession>
<reference evidence="1" key="2">
    <citation type="journal article" date="2015" name="Data Brief">
        <title>Shoot transcriptome of the giant reed, Arundo donax.</title>
        <authorList>
            <person name="Barrero R.A."/>
            <person name="Guerrero F.D."/>
            <person name="Moolhuijzen P."/>
            <person name="Goolsby J.A."/>
            <person name="Tidwell J."/>
            <person name="Bellgard S.E."/>
            <person name="Bellgard M.I."/>
        </authorList>
    </citation>
    <scope>NUCLEOTIDE SEQUENCE</scope>
    <source>
        <tissue evidence="1">Shoot tissue taken approximately 20 cm above the soil surface</tissue>
    </source>
</reference>
<protein>
    <submittedName>
        <fullName evidence="1">Uncharacterized protein</fullName>
    </submittedName>
</protein>
<organism evidence="1">
    <name type="scientific">Arundo donax</name>
    <name type="common">Giant reed</name>
    <name type="synonym">Donax arundinaceus</name>
    <dbReference type="NCBI Taxonomy" id="35708"/>
    <lineage>
        <taxon>Eukaryota</taxon>
        <taxon>Viridiplantae</taxon>
        <taxon>Streptophyta</taxon>
        <taxon>Embryophyta</taxon>
        <taxon>Tracheophyta</taxon>
        <taxon>Spermatophyta</taxon>
        <taxon>Magnoliopsida</taxon>
        <taxon>Liliopsida</taxon>
        <taxon>Poales</taxon>
        <taxon>Poaceae</taxon>
        <taxon>PACMAD clade</taxon>
        <taxon>Arundinoideae</taxon>
        <taxon>Arundineae</taxon>
        <taxon>Arundo</taxon>
    </lineage>
</organism>
<reference evidence="1" key="1">
    <citation type="submission" date="2014-09" db="EMBL/GenBank/DDBJ databases">
        <authorList>
            <person name="Magalhaes I.L.F."/>
            <person name="Oliveira U."/>
            <person name="Santos F.R."/>
            <person name="Vidigal T.H.D.A."/>
            <person name="Brescovit A.D."/>
            <person name="Santos A.J."/>
        </authorList>
    </citation>
    <scope>NUCLEOTIDE SEQUENCE</scope>
    <source>
        <tissue evidence="1">Shoot tissue taken approximately 20 cm above the soil surface</tissue>
    </source>
</reference>
<sequence>MCLVSLCTWLQYILWLLYKYIIVTIN</sequence>
<name>A0A0A9AJ58_ARUDO</name>
<dbReference type="EMBL" id="GBRH01250808">
    <property type="protein sequence ID" value="JAD47087.1"/>
    <property type="molecule type" value="Transcribed_RNA"/>
</dbReference>
<dbReference type="AlphaFoldDB" id="A0A0A9AJ58"/>
<evidence type="ECO:0000313" key="1">
    <source>
        <dbReference type="EMBL" id="JAD47087.1"/>
    </source>
</evidence>
<proteinExistence type="predicted"/>